<dbReference type="Proteomes" id="UP000603141">
    <property type="component" value="Unassembled WGS sequence"/>
</dbReference>
<protein>
    <submittedName>
        <fullName evidence="1">Uncharacterized protein</fullName>
    </submittedName>
</protein>
<sequence length="134" mass="14832">MALRIGSMSHRLKALFLLFVFGMILPAAGSAHRFCTVTGKMVTSGDCPCAKCPKCAKDSQKQDRSECMITVKPVADSLVQHPLQLPPLAVAVIPEVELPQPYRQQTGHLVLKWLPDPAPPDPLPIYLRHQWLLI</sequence>
<dbReference type="RefSeq" id="WP_200270151.1">
    <property type="nucleotide sequence ID" value="NZ_JAENIJ010000013.1"/>
</dbReference>
<dbReference type="AlphaFoldDB" id="A0A934VUN5"/>
<evidence type="ECO:0000313" key="2">
    <source>
        <dbReference type="Proteomes" id="UP000603141"/>
    </source>
</evidence>
<reference evidence="1" key="1">
    <citation type="submission" date="2021-01" db="EMBL/GenBank/DDBJ databases">
        <title>Modified the classification status of verrucomicrobia.</title>
        <authorList>
            <person name="Feng X."/>
        </authorList>
    </citation>
    <scope>NUCLEOTIDE SEQUENCE</scope>
    <source>
        <strain evidence="1">KCTC 22041</strain>
    </source>
</reference>
<comment type="caution">
    <text evidence="1">The sequence shown here is derived from an EMBL/GenBank/DDBJ whole genome shotgun (WGS) entry which is preliminary data.</text>
</comment>
<proteinExistence type="predicted"/>
<dbReference type="EMBL" id="JAENIJ010000013">
    <property type="protein sequence ID" value="MBK1882727.1"/>
    <property type="molecule type" value="Genomic_DNA"/>
</dbReference>
<evidence type="ECO:0000313" key="1">
    <source>
        <dbReference type="EMBL" id="MBK1882727.1"/>
    </source>
</evidence>
<gene>
    <name evidence="1" type="ORF">JIN85_09890</name>
</gene>
<accession>A0A934VUN5</accession>
<name>A0A934VUN5_9BACT</name>
<keyword evidence="2" id="KW-1185">Reference proteome</keyword>
<organism evidence="1 2">
    <name type="scientific">Luteolibacter pohnpeiensis</name>
    <dbReference type="NCBI Taxonomy" id="454153"/>
    <lineage>
        <taxon>Bacteria</taxon>
        <taxon>Pseudomonadati</taxon>
        <taxon>Verrucomicrobiota</taxon>
        <taxon>Verrucomicrobiia</taxon>
        <taxon>Verrucomicrobiales</taxon>
        <taxon>Verrucomicrobiaceae</taxon>
        <taxon>Luteolibacter</taxon>
    </lineage>
</organism>